<proteinExistence type="inferred from homology"/>
<reference evidence="7" key="1">
    <citation type="submission" date="2021-01" db="EMBL/GenBank/DDBJ databases">
        <title>Whole genome shotgun sequence of Planobispora rosea NBRC 15558.</title>
        <authorList>
            <person name="Komaki H."/>
            <person name="Tamura T."/>
        </authorList>
    </citation>
    <scope>NUCLEOTIDE SEQUENCE</scope>
    <source>
        <strain evidence="7">NBRC 15558</strain>
    </source>
</reference>
<dbReference type="AlphaFoldDB" id="A0A8J3WED2"/>
<comment type="subcellular location">
    <subcellularLocation>
        <location evidence="1">Membrane</location>
        <topology evidence="1">Multi-pass membrane protein</topology>
    </subcellularLocation>
</comment>
<evidence type="ECO:0000256" key="2">
    <source>
        <dbReference type="ARBA" id="ARBA00005268"/>
    </source>
</evidence>
<evidence type="ECO:0000256" key="6">
    <source>
        <dbReference type="SAM" id="Phobius"/>
    </source>
</evidence>
<keyword evidence="3 6" id="KW-0812">Transmembrane</keyword>
<keyword evidence="5 6" id="KW-0472">Membrane</keyword>
<feature type="transmembrane region" description="Helical" evidence="6">
    <location>
        <begin position="6"/>
        <end position="30"/>
    </location>
</feature>
<comment type="similarity">
    <text evidence="2">Belongs to the UPF0014 family.</text>
</comment>
<keyword evidence="4 6" id="KW-1133">Transmembrane helix</keyword>
<sequence>MSVSTIAVSPVTVAVVVLIAFAGAAVALLGRLGHARAVLTACLRAAVQLGAVSLIIVWAVGRPFAVAAFVLVMYGVASLTAGRRITSGRAAWWAAVPVGAGTLPIFLILVATGTVPPEGIVLIPVAGILLGGCLTATALAGRRAVDELTQRRGEVEAALALGFSDRDAALEICRPAAAHALVPALDQTRTVGLVTLPGAFVGMLLGGASPLQAGVVQLVVLVALLAAEAVAVLLTVELVARGRLTEASRPS</sequence>
<gene>
    <name evidence="7" type="ORF">Pro02_45260</name>
</gene>
<evidence type="ECO:0000313" key="7">
    <source>
        <dbReference type="EMBL" id="GIH86118.1"/>
    </source>
</evidence>
<dbReference type="InterPro" id="IPR005226">
    <property type="entry name" value="UPF0014_fam"/>
</dbReference>
<dbReference type="Pfam" id="PF03649">
    <property type="entry name" value="UPF0014"/>
    <property type="match status" value="1"/>
</dbReference>
<accession>A0A8J3WED2</accession>
<dbReference type="PANTHER" id="PTHR30028">
    <property type="entry name" value="UPF0014 INNER MEMBRANE PROTEIN YBBM-RELATED"/>
    <property type="match status" value="1"/>
</dbReference>
<dbReference type="PANTHER" id="PTHR30028:SF0">
    <property type="entry name" value="PROTEIN ALUMINUM SENSITIVE 3"/>
    <property type="match status" value="1"/>
</dbReference>
<evidence type="ECO:0000256" key="1">
    <source>
        <dbReference type="ARBA" id="ARBA00004141"/>
    </source>
</evidence>
<feature type="transmembrane region" description="Helical" evidence="6">
    <location>
        <begin position="215"/>
        <end position="240"/>
    </location>
</feature>
<evidence type="ECO:0000256" key="3">
    <source>
        <dbReference type="ARBA" id="ARBA00022692"/>
    </source>
</evidence>
<feature type="transmembrane region" description="Helical" evidence="6">
    <location>
        <begin position="93"/>
        <end position="115"/>
    </location>
</feature>
<feature type="transmembrane region" description="Helical" evidence="6">
    <location>
        <begin position="121"/>
        <end position="141"/>
    </location>
</feature>
<evidence type="ECO:0000256" key="5">
    <source>
        <dbReference type="ARBA" id="ARBA00023136"/>
    </source>
</evidence>
<dbReference type="EMBL" id="BOOI01000042">
    <property type="protein sequence ID" value="GIH86118.1"/>
    <property type="molecule type" value="Genomic_DNA"/>
</dbReference>
<dbReference type="GO" id="GO:0005886">
    <property type="term" value="C:plasma membrane"/>
    <property type="evidence" value="ECO:0007669"/>
    <property type="project" value="TreeGrafter"/>
</dbReference>
<name>A0A8J3WED2_PLARO</name>
<organism evidence="7 8">
    <name type="scientific">Planobispora rosea</name>
    <dbReference type="NCBI Taxonomy" id="35762"/>
    <lineage>
        <taxon>Bacteria</taxon>
        <taxon>Bacillati</taxon>
        <taxon>Actinomycetota</taxon>
        <taxon>Actinomycetes</taxon>
        <taxon>Streptosporangiales</taxon>
        <taxon>Streptosporangiaceae</taxon>
        <taxon>Planobispora</taxon>
    </lineage>
</organism>
<protein>
    <submittedName>
        <fullName evidence="7">ABC transporter permease</fullName>
    </submittedName>
</protein>
<keyword evidence="8" id="KW-1185">Reference proteome</keyword>
<dbReference type="Proteomes" id="UP000655044">
    <property type="component" value="Unassembled WGS sequence"/>
</dbReference>
<evidence type="ECO:0000256" key="4">
    <source>
        <dbReference type="ARBA" id="ARBA00022989"/>
    </source>
</evidence>
<evidence type="ECO:0000313" key="8">
    <source>
        <dbReference type="Proteomes" id="UP000655044"/>
    </source>
</evidence>
<comment type="caution">
    <text evidence="7">The sequence shown here is derived from an EMBL/GenBank/DDBJ whole genome shotgun (WGS) entry which is preliminary data.</text>
</comment>
<feature type="transmembrane region" description="Helical" evidence="6">
    <location>
        <begin position="191"/>
        <end position="209"/>
    </location>
</feature>